<organism evidence="1 2">
    <name type="scientific">Nelumbo nucifera</name>
    <name type="common">Sacred lotus</name>
    <dbReference type="NCBI Taxonomy" id="4432"/>
    <lineage>
        <taxon>Eukaryota</taxon>
        <taxon>Viridiplantae</taxon>
        <taxon>Streptophyta</taxon>
        <taxon>Embryophyta</taxon>
        <taxon>Tracheophyta</taxon>
        <taxon>Spermatophyta</taxon>
        <taxon>Magnoliopsida</taxon>
        <taxon>Proteales</taxon>
        <taxon>Nelumbonaceae</taxon>
        <taxon>Nelumbo</taxon>
    </lineage>
</organism>
<accession>A0A822Z486</accession>
<reference evidence="1 2" key="1">
    <citation type="journal article" date="2020" name="Mol. Biol. Evol.">
        <title>Distinct Expression and Methylation Patterns for Genes with Different Fates following a Single Whole-Genome Duplication in Flowering Plants.</title>
        <authorList>
            <person name="Shi T."/>
            <person name="Rahmani R.S."/>
            <person name="Gugger P.F."/>
            <person name="Wang M."/>
            <person name="Li H."/>
            <person name="Zhang Y."/>
            <person name="Li Z."/>
            <person name="Wang Q."/>
            <person name="Van de Peer Y."/>
            <person name="Marchal K."/>
            <person name="Chen J."/>
        </authorList>
    </citation>
    <scope>NUCLEOTIDE SEQUENCE [LARGE SCALE GENOMIC DNA]</scope>
    <source>
        <tissue evidence="1">Leaf</tissue>
    </source>
</reference>
<dbReference type="AlphaFoldDB" id="A0A822Z486"/>
<name>A0A822Z486_NELNU</name>
<protein>
    <submittedName>
        <fullName evidence="1">Uncharacterized protein</fullName>
    </submittedName>
</protein>
<keyword evidence="2" id="KW-1185">Reference proteome</keyword>
<dbReference type="EMBL" id="DUZY01000004">
    <property type="protein sequence ID" value="DAD37796.1"/>
    <property type="molecule type" value="Genomic_DNA"/>
</dbReference>
<gene>
    <name evidence="1" type="ORF">HUJ06_008437</name>
</gene>
<evidence type="ECO:0000313" key="2">
    <source>
        <dbReference type="Proteomes" id="UP000607653"/>
    </source>
</evidence>
<evidence type="ECO:0000313" key="1">
    <source>
        <dbReference type="EMBL" id="DAD37796.1"/>
    </source>
</evidence>
<proteinExistence type="predicted"/>
<comment type="caution">
    <text evidence="1">The sequence shown here is derived from an EMBL/GenBank/DDBJ whole genome shotgun (WGS) entry which is preliminary data.</text>
</comment>
<dbReference type="Proteomes" id="UP000607653">
    <property type="component" value="Unassembled WGS sequence"/>
</dbReference>
<sequence>MKLPFLKASVQPVHIQLLLFMVISNTRTAIFISRGKGGILEDLQLQPLFYFMLINLTNI</sequence>